<accession>A0A4S3JII8</accession>
<gene>
    <name evidence="1" type="ORF">EYZ11_005186</name>
</gene>
<dbReference type="VEuPathDB" id="FungiDB:EYZ11_005186"/>
<evidence type="ECO:0000313" key="2">
    <source>
        <dbReference type="Proteomes" id="UP000308092"/>
    </source>
</evidence>
<keyword evidence="2" id="KW-1185">Reference proteome</keyword>
<proteinExistence type="predicted"/>
<dbReference type="EMBL" id="SOSA01000162">
    <property type="protein sequence ID" value="THC95326.1"/>
    <property type="molecule type" value="Genomic_DNA"/>
</dbReference>
<dbReference type="AlphaFoldDB" id="A0A4S3JII8"/>
<reference evidence="1 2" key="1">
    <citation type="submission" date="2019-03" db="EMBL/GenBank/DDBJ databases">
        <title>The genome sequence of a newly discovered highly antifungal drug resistant Aspergillus species, Aspergillus tanneri NIH 1004.</title>
        <authorList>
            <person name="Mounaud S."/>
            <person name="Singh I."/>
            <person name="Joardar V."/>
            <person name="Pakala S."/>
            <person name="Pakala S."/>
            <person name="Venepally P."/>
            <person name="Hoover J."/>
            <person name="Nierman W."/>
            <person name="Chung J."/>
            <person name="Losada L."/>
        </authorList>
    </citation>
    <scope>NUCLEOTIDE SEQUENCE [LARGE SCALE GENOMIC DNA]</scope>
    <source>
        <strain evidence="1 2">NIH1004</strain>
    </source>
</reference>
<protein>
    <submittedName>
        <fullName evidence="1">Uncharacterized protein</fullName>
    </submittedName>
</protein>
<comment type="caution">
    <text evidence="1">The sequence shown here is derived from an EMBL/GenBank/DDBJ whole genome shotgun (WGS) entry which is preliminary data.</text>
</comment>
<dbReference type="Proteomes" id="UP000308092">
    <property type="component" value="Unassembled WGS sequence"/>
</dbReference>
<sequence length="51" mass="6077">MDDQAKSDCHPMKEELRIHHSEPHVLSTWHTVDADDRMLGLQIDRRVLREK</sequence>
<evidence type="ECO:0000313" key="1">
    <source>
        <dbReference type="EMBL" id="THC95326.1"/>
    </source>
</evidence>
<name>A0A4S3JII8_9EURO</name>
<organism evidence="1 2">
    <name type="scientific">Aspergillus tanneri</name>
    <dbReference type="NCBI Taxonomy" id="1220188"/>
    <lineage>
        <taxon>Eukaryota</taxon>
        <taxon>Fungi</taxon>
        <taxon>Dikarya</taxon>
        <taxon>Ascomycota</taxon>
        <taxon>Pezizomycotina</taxon>
        <taxon>Eurotiomycetes</taxon>
        <taxon>Eurotiomycetidae</taxon>
        <taxon>Eurotiales</taxon>
        <taxon>Aspergillaceae</taxon>
        <taxon>Aspergillus</taxon>
        <taxon>Aspergillus subgen. Circumdati</taxon>
    </lineage>
</organism>